<evidence type="ECO:0000313" key="3">
    <source>
        <dbReference type="EMBL" id="UTI62837.1"/>
    </source>
</evidence>
<reference evidence="3 4" key="1">
    <citation type="submission" date="2022-06" db="EMBL/GenBank/DDBJ databases">
        <title>Paraconexibacter antarcticus.</title>
        <authorList>
            <person name="Kim C.S."/>
        </authorList>
    </citation>
    <scope>NUCLEOTIDE SEQUENCE [LARGE SCALE GENOMIC DNA]</scope>
    <source>
        <strain evidence="3 4">02-257</strain>
    </source>
</reference>
<dbReference type="EMBL" id="CP098502">
    <property type="protein sequence ID" value="UTI62837.1"/>
    <property type="molecule type" value="Genomic_DNA"/>
</dbReference>
<feature type="transmembrane region" description="Helical" evidence="2">
    <location>
        <begin position="59"/>
        <end position="78"/>
    </location>
</feature>
<feature type="region of interest" description="Disordered" evidence="1">
    <location>
        <begin position="80"/>
        <end position="126"/>
    </location>
</feature>
<protein>
    <submittedName>
        <fullName evidence="3">Uncharacterized protein</fullName>
    </submittedName>
</protein>
<dbReference type="Proteomes" id="UP001056035">
    <property type="component" value="Chromosome"/>
</dbReference>
<keyword evidence="2" id="KW-1133">Transmembrane helix</keyword>
<proteinExistence type="predicted"/>
<name>A0ABY5DPX2_9ACTN</name>
<organism evidence="3 4">
    <name type="scientific">Paraconexibacter antarcticus</name>
    <dbReference type="NCBI Taxonomy" id="2949664"/>
    <lineage>
        <taxon>Bacteria</taxon>
        <taxon>Bacillati</taxon>
        <taxon>Actinomycetota</taxon>
        <taxon>Thermoleophilia</taxon>
        <taxon>Solirubrobacterales</taxon>
        <taxon>Paraconexibacteraceae</taxon>
        <taxon>Paraconexibacter</taxon>
    </lineage>
</organism>
<accession>A0ABY5DPX2</accession>
<evidence type="ECO:0000256" key="2">
    <source>
        <dbReference type="SAM" id="Phobius"/>
    </source>
</evidence>
<sequence length="147" mass="14930">MPALWILPAALALLTAGSMLAPSVVERALLGVVAGGVLTVLAGIIGYVLYALTALALRVDATLSVAAAALMCAALVAAGQHRVAPRPPDERADGDGGGGGGLHRPDPERPRDPGPAGDLGPDWDGFDAARRAWEDERAGDRVPALLT</sequence>
<dbReference type="RefSeq" id="WP_254569572.1">
    <property type="nucleotide sequence ID" value="NZ_CP098502.1"/>
</dbReference>
<gene>
    <name evidence="3" type="ORF">NBH00_15890</name>
</gene>
<feature type="transmembrane region" description="Helical" evidence="2">
    <location>
        <begin position="30"/>
        <end position="52"/>
    </location>
</feature>
<feature type="compositionally biased region" description="Basic and acidic residues" evidence="1">
    <location>
        <begin position="103"/>
        <end position="112"/>
    </location>
</feature>
<keyword evidence="2" id="KW-0812">Transmembrane</keyword>
<keyword evidence="2" id="KW-0472">Membrane</keyword>
<evidence type="ECO:0000313" key="4">
    <source>
        <dbReference type="Proteomes" id="UP001056035"/>
    </source>
</evidence>
<evidence type="ECO:0000256" key="1">
    <source>
        <dbReference type="SAM" id="MobiDB-lite"/>
    </source>
</evidence>
<keyword evidence="4" id="KW-1185">Reference proteome</keyword>